<keyword evidence="3" id="KW-1133">Transmembrane helix</keyword>
<comment type="subcellular location">
    <subcellularLocation>
        <location evidence="1">Endoplasmic reticulum</location>
    </subcellularLocation>
</comment>
<dbReference type="GO" id="GO:0005783">
    <property type="term" value="C:endoplasmic reticulum"/>
    <property type="evidence" value="ECO:0007669"/>
    <property type="project" value="UniProtKB-SubCell"/>
</dbReference>
<feature type="transmembrane region" description="Helical" evidence="3">
    <location>
        <begin position="188"/>
        <end position="209"/>
    </location>
</feature>
<dbReference type="InterPro" id="IPR051019">
    <property type="entry name" value="VLCFA-Steroid_DH"/>
</dbReference>
<dbReference type="PRINTS" id="PR00081">
    <property type="entry name" value="GDHRDH"/>
</dbReference>
<dbReference type="InterPro" id="IPR002347">
    <property type="entry name" value="SDR_fam"/>
</dbReference>
<reference evidence="4 5" key="1">
    <citation type="journal article" date="2019" name="Sci. Rep.">
        <title>Nanopore sequencing improves the draft genome of the human pathogenic amoeba Naegleria fowleri.</title>
        <authorList>
            <person name="Liechti N."/>
            <person name="Schurch N."/>
            <person name="Bruggmann R."/>
            <person name="Wittwer M."/>
        </authorList>
    </citation>
    <scope>NUCLEOTIDE SEQUENCE [LARGE SCALE GENOMIC DNA]</scope>
    <source>
        <strain evidence="4 5">ATCC 30894</strain>
    </source>
</reference>
<dbReference type="Proteomes" id="UP000444721">
    <property type="component" value="Unassembled WGS sequence"/>
</dbReference>
<dbReference type="Pfam" id="PF00106">
    <property type="entry name" value="adh_short"/>
    <property type="match status" value="1"/>
</dbReference>
<evidence type="ECO:0000313" key="5">
    <source>
        <dbReference type="Proteomes" id="UP000444721"/>
    </source>
</evidence>
<feature type="transmembrane region" description="Helical" evidence="3">
    <location>
        <begin position="12"/>
        <end position="38"/>
    </location>
</feature>
<dbReference type="PANTHER" id="PTHR43899">
    <property type="entry name" value="RH59310P"/>
    <property type="match status" value="1"/>
</dbReference>
<keyword evidence="2" id="KW-0560">Oxidoreductase</keyword>
<dbReference type="VEuPathDB" id="AmoebaDB:NF0098560"/>
<dbReference type="Gene3D" id="3.40.50.720">
    <property type="entry name" value="NAD(P)-binding Rossmann-like Domain"/>
    <property type="match status" value="1"/>
</dbReference>
<dbReference type="VEuPathDB" id="AmoebaDB:NfTy_079750"/>
<dbReference type="CDD" id="cd05233">
    <property type="entry name" value="SDR_c"/>
    <property type="match status" value="1"/>
</dbReference>
<keyword evidence="3" id="KW-0472">Membrane</keyword>
<dbReference type="AlphaFoldDB" id="A0A6A5C706"/>
<keyword evidence="5" id="KW-1185">Reference proteome</keyword>
<dbReference type="VEuPathDB" id="AmoebaDB:FDP41_012867"/>
<dbReference type="RefSeq" id="XP_044565792.1">
    <property type="nucleotide sequence ID" value="XM_044703433.1"/>
</dbReference>
<keyword evidence="3" id="KW-0812">Transmembrane</keyword>
<evidence type="ECO:0000313" key="4">
    <source>
        <dbReference type="EMBL" id="KAF0981079.1"/>
    </source>
</evidence>
<sequence length="321" mass="36330">MSGLLSVLLSYLWYGFMWVTGVIMAAMIFFKVVFILYCKYFPNINLKKRYKTEWALVTGGSSGIGAALVEKLLKDQQMNVVIVALEDKLLADFTKRMQETYKDRKVVAIGVDLSNDNPENGYMKTIIEKTKDIDIGCVFCNAGFFRLAGFDKVRIEDHMKQIECNTLSYVKITHHFFCKFKQQKDKKLIAMTCSSVSYFPAPFSVMYGATKSFLNSFASSLAIEGLANNIDILAFNPQYTRSNLYANSPKLSVLDFMALIGSDCDDVAQEMLNSVGKVNYRDQGLYSIFMKIFGGIVFDMNWLFPMMAMGVSMAPEFKKLN</sequence>
<dbReference type="PANTHER" id="PTHR43899:SF4">
    <property type="entry name" value="17 BETA-HYDROXYSTEROID DEHYDROGENASE TYPE 3"/>
    <property type="match status" value="1"/>
</dbReference>
<evidence type="ECO:0000256" key="1">
    <source>
        <dbReference type="ARBA" id="ARBA00004240"/>
    </source>
</evidence>
<evidence type="ECO:0000256" key="2">
    <source>
        <dbReference type="ARBA" id="ARBA00023002"/>
    </source>
</evidence>
<dbReference type="GO" id="GO:0016491">
    <property type="term" value="F:oxidoreductase activity"/>
    <property type="evidence" value="ECO:0007669"/>
    <property type="project" value="UniProtKB-KW"/>
</dbReference>
<dbReference type="SUPFAM" id="SSF51735">
    <property type="entry name" value="NAD(P)-binding Rossmann-fold domains"/>
    <property type="match status" value="1"/>
</dbReference>
<dbReference type="EMBL" id="VFQX01000016">
    <property type="protein sequence ID" value="KAF0981079.1"/>
    <property type="molecule type" value="Genomic_DNA"/>
</dbReference>
<dbReference type="InterPro" id="IPR036291">
    <property type="entry name" value="NAD(P)-bd_dom_sf"/>
</dbReference>
<dbReference type="InterPro" id="IPR020904">
    <property type="entry name" value="Sc_DH/Rdtase_CS"/>
</dbReference>
<dbReference type="PROSITE" id="PS00061">
    <property type="entry name" value="ADH_SHORT"/>
    <property type="match status" value="1"/>
</dbReference>
<dbReference type="GeneID" id="68120082"/>
<dbReference type="OrthoDB" id="5545019at2759"/>
<protein>
    <submittedName>
        <fullName evidence="4">Uncharacterized protein</fullName>
    </submittedName>
</protein>
<name>A0A6A5C706_NAEFO</name>
<comment type="caution">
    <text evidence="4">The sequence shown here is derived from an EMBL/GenBank/DDBJ whole genome shotgun (WGS) entry which is preliminary data.</text>
</comment>
<organism evidence="4 5">
    <name type="scientific">Naegleria fowleri</name>
    <name type="common">Brain eating amoeba</name>
    <dbReference type="NCBI Taxonomy" id="5763"/>
    <lineage>
        <taxon>Eukaryota</taxon>
        <taxon>Discoba</taxon>
        <taxon>Heterolobosea</taxon>
        <taxon>Tetramitia</taxon>
        <taxon>Eutetramitia</taxon>
        <taxon>Vahlkampfiidae</taxon>
        <taxon>Naegleria</taxon>
    </lineage>
</organism>
<proteinExistence type="predicted"/>
<accession>A0A6A5C706</accession>
<evidence type="ECO:0000256" key="3">
    <source>
        <dbReference type="SAM" id="Phobius"/>
    </source>
</evidence>
<dbReference type="OMA" id="DQGSMCM"/>
<feature type="transmembrane region" description="Helical" evidence="3">
    <location>
        <begin position="284"/>
        <end position="304"/>
    </location>
</feature>
<gene>
    <name evidence="4" type="ORF">FDP41_012867</name>
</gene>